<keyword evidence="1" id="KW-0472">Membrane</keyword>
<evidence type="ECO:0000313" key="3">
    <source>
        <dbReference type="Proteomes" id="UP000254123"/>
    </source>
</evidence>
<dbReference type="Proteomes" id="UP000254123">
    <property type="component" value="Unassembled WGS sequence"/>
</dbReference>
<sequence>MIINFIVIFLGTLFLASSNYVKKVWVKYAITIIGMSFLTLYLQKKFVSLSLMQISIHLLFMLTSTVLVLYLIQLTAKD</sequence>
<keyword evidence="1" id="KW-0812">Transmembrane</keyword>
<gene>
    <name evidence="2" type="ORF">NCTC10526_02556</name>
</gene>
<protein>
    <submittedName>
        <fullName evidence="2">Uncharacterized protein</fullName>
    </submittedName>
</protein>
<proteinExistence type="predicted"/>
<name>A0A379LR17_9GAMM</name>
<reference evidence="2 3" key="1">
    <citation type="submission" date="2018-06" db="EMBL/GenBank/DDBJ databases">
        <authorList>
            <consortium name="Pathogen Informatics"/>
            <person name="Doyle S."/>
        </authorList>
    </citation>
    <scope>NUCLEOTIDE SEQUENCE [LARGE SCALE GENOMIC DNA]</scope>
    <source>
        <strain evidence="2 3">NCTC10526</strain>
    </source>
</reference>
<keyword evidence="3" id="KW-1185">Reference proteome</keyword>
<feature type="transmembrane region" description="Helical" evidence="1">
    <location>
        <begin position="54"/>
        <end position="72"/>
    </location>
</feature>
<organism evidence="2 3">
    <name type="scientific">Psychrobacter phenylpyruvicus</name>
    <dbReference type="NCBI Taxonomy" id="29432"/>
    <lineage>
        <taxon>Bacteria</taxon>
        <taxon>Pseudomonadati</taxon>
        <taxon>Pseudomonadota</taxon>
        <taxon>Gammaproteobacteria</taxon>
        <taxon>Moraxellales</taxon>
        <taxon>Moraxellaceae</taxon>
        <taxon>Psychrobacter</taxon>
    </lineage>
</organism>
<dbReference type="AlphaFoldDB" id="A0A379LR17"/>
<keyword evidence="1" id="KW-1133">Transmembrane helix</keyword>
<evidence type="ECO:0000313" key="2">
    <source>
        <dbReference type="EMBL" id="SUD92174.1"/>
    </source>
</evidence>
<evidence type="ECO:0000256" key="1">
    <source>
        <dbReference type="SAM" id="Phobius"/>
    </source>
</evidence>
<accession>A0A379LR17</accession>
<feature type="transmembrane region" description="Helical" evidence="1">
    <location>
        <begin position="25"/>
        <end position="42"/>
    </location>
</feature>
<dbReference type="EMBL" id="UGVC01000001">
    <property type="protein sequence ID" value="SUD92174.1"/>
    <property type="molecule type" value="Genomic_DNA"/>
</dbReference>